<feature type="transmembrane region" description="Helical" evidence="8">
    <location>
        <begin position="216"/>
        <end position="236"/>
    </location>
</feature>
<comment type="similarity">
    <text evidence="6">Belongs to the major facilitator superfamily. Spinster (TC 2.A.1.49) family.</text>
</comment>
<feature type="transmembrane region" description="Helical" evidence="8">
    <location>
        <begin position="455"/>
        <end position="478"/>
    </location>
</feature>
<evidence type="ECO:0000256" key="4">
    <source>
        <dbReference type="ARBA" id="ARBA00022989"/>
    </source>
</evidence>
<dbReference type="PANTHER" id="PTHR23505:SF52">
    <property type="entry name" value="MAJOR FACILITATOR SUPERFAMILY PROTEIN"/>
    <property type="match status" value="1"/>
</dbReference>
<feature type="transmembrane region" description="Helical" evidence="8">
    <location>
        <begin position="257"/>
        <end position="278"/>
    </location>
</feature>
<feature type="transmembrane region" description="Helical" evidence="8">
    <location>
        <begin position="336"/>
        <end position="354"/>
    </location>
</feature>
<comment type="subcellular location">
    <subcellularLocation>
        <location evidence="1">Membrane</location>
        <topology evidence="1">Multi-pass membrane protein</topology>
    </subcellularLocation>
</comment>
<feature type="transmembrane region" description="Helical" evidence="8">
    <location>
        <begin position="190"/>
        <end position="210"/>
    </location>
</feature>
<evidence type="ECO:0000256" key="6">
    <source>
        <dbReference type="ARBA" id="ARBA00024338"/>
    </source>
</evidence>
<keyword evidence="3 8" id="KW-0812">Transmembrane</keyword>
<feature type="transmembrane region" description="Helical" evidence="8">
    <location>
        <begin position="122"/>
        <end position="140"/>
    </location>
</feature>
<dbReference type="AlphaFoldDB" id="U6KMK0"/>
<dbReference type="PANTHER" id="PTHR23505">
    <property type="entry name" value="SPINSTER"/>
    <property type="match status" value="1"/>
</dbReference>
<sequence>MDDVSSPRQDPARRQTTDDRRRSQPSDENKDRNENTSYDFKSHLCGQKLDPTSERIVRLTYLYGGVHGAIDQLLPACFKALERDMGFSPQSLGALSSATRISHVLTCPIWGFIIDCCGRRRIFSSSALGWGAATSALLYITQKWQVLPLMCVLGIFMAAMGPLSQKVIAQEVPENDRGRSFGILHFFQSFGRVLSLTITTSASGLAMWGIEGWRHAMVGFGMISILTGILLGCRITDCPHQRKRQKEKGHWFPLSETAYVFRNGSVWVMLLMGILNGIPRSAIHFSTMYFQYCSIPDWWASFIVSSSWIAAMVVAPVIGCTGDFIHSRYPYHGRQCLAQICIVARCILMTIMLTCVPREATSLGTFVILAVLMGFLAGWPGVGVNRPILTEIVYPEHRATTFALVSCLEGVGAAALGAPIVGYLCENVFGYVKPPHGGLLAAAPAESVRVGNARAISLAMLCMTVGPWLLTIVAYGILHLTYKSDSRHGSALAATGDAESASSPVVGGPQRSETLPLVTK</sequence>
<protein>
    <recommendedName>
        <fullName evidence="9">Major facilitator superfamily (MFS) profile domain-containing protein</fullName>
    </recommendedName>
</protein>
<gene>
    <name evidence="10" type="ORF">ETH_00015725</name>
</gene>
<dbReference type="RefSeq" id="XP_013230087.1">
    <property type="nucleotide sequence ID" value="XM_013374633.1"/>
</dbReference>
<dbReference type="Proteomes" id="UP000030747">
    <property type="component" value="Unassembled WGS sequence"/>
</dbReference>
<dbReference type="OMA" id="SHDIANI"/>
<reference evidence="10" key="1">
    <citation type="submission" date="2013-10" db="EMBL/GenBank/DDBJ databases">
        <title>Genomic analysis of the causative agents of coccidiosis in chickens.</title>
        <authorList>
            <person name="Reid A.J."/>
            <person name="Blake D."/>
            <person name="Billington K."/>
            <person name="Browne H."/>
            <person name="Dunn M."/>
            <person name="Hung S."/>
            <person name="Kawahara F."/>
            <person name="Miranda-Saavedra D."/>
            <person name="Mourier T."/>
            <person name="Nagra H."/>
            <person name="Otto T.D."/>
            <person name="Rawlings N."/>
            <person name="Sanchez A."/>
            <person name="Sanders M."/>
            <person name="Subramaniam C."/>
            <person name="Tay Y."/>
            <person name="Dear P."/>
            <person name="Doerig C."/>
            <person name="Gruber A."/>
            <person name="Parkinson J."/>
            <person name="Shirley M."/>
            <person name="Wan K.L."/>
            <person name="Berriman M."/>
            <person name="Tomley F."/>
            <person name="Pain A."/>
        </authorList>
    </citation>
    <scope>NUCLEOTIDE SEQUENCE [LARGE SCALE GENOMIC DNA]</scope>
    <source>
        <strain evidence="10">Houghton</strain>
    </source>
</reference>
<evidence type="ECO:0000313" key="11">
    <source>
        <dbReference type="Proteomes" id="UP000030747"/>
    </source>
</evidence>
<keyword evidence="2" id="KW-0813">Transport</keyword>
<dbReference type="InterPro" id="IPR011701">
    <property type="entry name" value="MFS"/>
</dbReference>
<dbReference type="Gene3D" id="1.20.1250.20">
    <property type="entry name" value="MFS general substrate transporter like domains"/>
    <property type="match status" value="2"/>
</dbReference>
<dbReference type="Pfam" id="PF07690">
    <property type="entry name" value="MFS_1"/>
    <property type="match status" value="1"/>
</dbReference>
<dbReference type="GO" id="GO:0016020">
    <property type="term" value="C:membrane"/>
    <property type="evidence" value="ECO:0007669"/>
    <property type="project" value="UniProtKB-SubCell"/>
</dbReference>
<feature type="region of interest" description="Disordered" evidence="7">
    <location>
        <begin position="1"/>
        <end position="38"/>
    </location>
</feature>
<dbReference type="InterPro" id="IPR020846">
    <property type="entry name" value="MFS_dom"/>
</dbReference>
<dbReference type="VEuPathDB" id="ToxoDB:ETH_00015725"/>
<evidence type="ECO:0000256" key="3">
    <source>
        <dbReference type="ARBA" id="ARBA00022692"/>
    </source>
</evidence>
<name>U6KMK0_EIMTE</name>
<dbReference type="VEuPathDB" id="ToxoDB:ETH2_0647600"/>
<evidence type="ECO:0000256" key="2">
    <source>
        <dbReference type="ARBA" id="ARBA00022448"/>
    </source>
</evidence>
<keyword evidence="11" id="KW-1185">Reference proteome</keyword>
<feature type="domain" description="Major facilitator superfamily (MFS) profile" evidence="9">
    <location>
        <begin position="56"/>
        <end position="483"/>
    </location>
</feature>
<evidence type="ECO:0000256" key="1">
    <source>
        <dbReference type="ARBA" id="ARBA00004141"/>
    </source>
</evidence>
<dbReference type="InterPro" id="IPR036259">
    <property type="entry name" value="MFS_trans_sf"/>
</dbReference>
<feature type="compositionally biased region" description="Basic and acidic residues" evidence="7">
    <location>
        <begin position="10"/>
        <end position="34"/>
    </location>
</feature>
<evidence type="ECO:0000313" key="10">
    <source>
        <dbReference type="EMBL" id="CDJ39332.1"/>
    </source>
</evidence>
<dbReference type="InterPro" id="IPR044770">
    <property type="entry name" value="MFS_spinster-like"/>
</dbReference>
<keyword evidence="5 8" id="KW-0472">Membrane</keyword>
<feature type="region of interest" description="Disordered" evidence="7">
    <location>
        <begin position="493"/>
        <end position="520"/>
    </location>
</feature>
<feature type="transmembrane region" description="Helical" evidence="8">
    <location>
        <begin position="360"/>
        <end position="382"/>
    </location>
</feature>
<dbReference type="SUPFAM" id="SSF103473">
    <property type="entry name" value="MFS general substrate transporter"/>
    <property type="match status" value="1"/>
</dbReference>
<feature type="transmembrane region" description="Helical" evidence="8">
    <location>
        <begin position="298"/>
        <end position="324"/>
    </location>
</feature>
<accession>U6KMK0</accession>
<feature type="transmembrane region" description="Helical" evidence="8">
    <location>
        <begin position="146"/>
        <end position="169"/>
    </location>
</feature>
<evidence type="ECO:0000256" key="7">
    <source>
        <dbReference type="SAM" id="MobiDB-lite"/>
    </source>
</evidence>
<dbReference type="PROSITE" id="PS50850">
    <property type="entry name" value="MFS"/>
    <property type="match status" value="1"/>
</dbReference>
<evidence type="ECO:0000256" key="5">
    <source>
        <dbReference type="ARBA" id="ARBA00023136"/>
    </source>
</evidence>
<dbReference type="CDD" id="cd06174">
    <property type="entry name" value="MFS"/>
    <property type="match status" value="1"/>
</dbReference>
<dbReference type="GeneID" id="25252299"/>
<evidence type="ECO:0000256" key="8">
    <source>
        <dbReference type="SAM" id="Phobius"/>
    </source>
</evidence>
<keyword evidence="4 8" id="KW-1133">Transmembrane helix</keyword>
<dbReference type="EMBL" id="HG674344">
    <property type="protein sequence ID" value="CDJ39332.1"/>
    <property type="molecule type" value="Genomic_DNA"/>
</dbReference>
<evidence type="ECO:0000259" key="9">
    <source>
        <dbReference type="PROSITE" id="PS50850"/>
    </source>
</evidence>
<feature type="transmembrane region" description="Helical" evidence="8">
    <location>
        <begin position="402"/>
        <end position="424"/>
    </location>
</feature>
<organism evidence="10 11">
    <name type="scientific">Eimeria tenella</name>
    <name type="common">Coccidian parasite</name>
    <dbReference type="NCBI Taxonomy" id="5802"/>
    <lineage>
        <taxon>Eukaryota</taxon>
        <taxon>Sar</taxon>
        <taxon>Alveolata</taxon>
        <taxon>Apicomplexa</taxon>
        <taxon>Conoidasida</taxon>
        <taxon>Coccidia</taxon>
        <taxon>Eucoccidiorida</taxon>
        <taxon>Eimeriorina</taxon>
        <taxon>Eimeriidae</taxon>
        <taxon>Eimeria</taxon>
    </lineage>
</organism>
<reference evidence="10" key="2">
    <citation type="submission" date="2013-10" db="EMBL/GenBank/DDBJ databases">
        <authorList>
            <person name="Aslett M."/>
        </authorList>
    </citation>
    <scope>NUCLEOTIDE SEQUENCE [LARGE SCALE GENOMIC DNA]</scope>
    <source>
        <strain evidence="10">Houghton</strain>
    </source>
</reference>
<dbReference type="OrthoDB" id="440755at2759"/>
<dbReference type="GO" id="GO:0022857">
    <property type="term" value="F:transmembrane transporter activity"/>
    <property type="evidence" value="ECO:0007669"/>
    <property type="project" value="InterPro"/>
</dbReference>
<proteinExistence type="inferred from homology"/>